<dbReference type="EMBL" id="KZ451908">
    <property type="protein sequence ID" value="PKA63654.1"/>
    <property type="molecule type" value="Genomic_DNA"/>
</dbReference>
<dbReference type="Proteomes" id="UP000236161">
    <property type="component" value="Unassembled WGS sequence"/>
</dbReference>
<evidence type="ECO:0000256" key="1">
    <source>
        <dbReference type="SAM" id="SignalP"/>
    </source>
</evidence>
<organism evidence="2 3">
    <name type="scientific">Apostasia shenzhenica</name>
    <dbReference type="NCBI Taxonomy" id="1088818"/>
    <lineage>
        <taxon>Eukaryota</taxon>
        <taxon>Viridiplantae</taxon>
        <taxon>Streptophyta</taxon>
        <taxon>Embryophyta</taxon>
        <taxon>Tracheophyta</taxon>
        <taxon>Spermatophyta</taxon>
        <taxon>Magnoliopsida</taxon>
        <taxon>Liliopsida</taxon>
        <taxon>Asparagales</taxon>
        <taxon>Orchidaceae</taxon>
        <taxon>Apostasioideae</taxon>
        <taxon>Apostasia</taxon>
    </lineage>
</organism>
<accession>A0A2I0B772</accession>
<dbReference type="AlphaFoldDB" id="A0A2I0B772"/>
<proteinExistence type="predicted"/>
<name>A0A2I0B772_9ASPA</name>
<reference evidence="2 3" key="1">
    <citation type="journal article" date="2017" name="Nature">
        <title>The Apostasia genome and the evolution of orchids.</title>
        <authorList>
            <person name="Zhang G.Q."/>
            <person name="Liu K.W."/>
            <person name="Li Z."/>
            <person name="Lohaus R."/>
            <person name="Hsiao Y.Y."/>
            <person name="Niu S.C."/>
            <person name="Wang J.Y."/>
            <person name="Lin Y.C."/>
            <person name="Xu Q."/>
            <person name="Chen L.J."/>
            <person name="Yoshida K."/>
            <person name="Fujiwara S."/>
            <person name="Wang Z.W."/>
            <person name="Zhang Y.Q."/>
            <person name="Mitsuda N."/>
            <person name="Wang M."/>
            <person name="Liu G.H."/>
            <person name="Pecoraro L."/>
            <person name="Huang H.X."/>
            <person name="Xiao X.J."/>
            <person name="Lin M."/>
            <person name="Wu X.Y."/>
            <person name="Wu W.L."/>
            <person name="Chen Y.Y."/>
            <person name="Chang S.B."/>
            <person name="Sakamoto S."/>
            <person name="Ohme-Takagi M."/>
            <person name="Yagi M."/>
            <person name="Zeng S.J."/>
            <person name="Shen C.Y."/>
            <person name="Yeh C.M."/>
            <person name="Luo Y.B."/>
            <person name="Tsai W.C."/>
            <person name="Van de Peer Y."/>
            <person name="Liu Z.J."/>
        </authorList>
    </citation>
    <scope>NUCLEOTIDE SEQUENCE [LARGE SCALE GENOMIC DNA]</scope>
    <source>
        <strain evidence="3">cv. Shenzhen</strain>
        <tissue evidence="2">Stem</tissue>
    </source>
</reference>
<feature type="chain" id="PRO_5014144319" evidence="1">
    <location>
        <begin position="29"/>
        <end position="73"/>
    </location>
</feature>
<keyword evidence="3" id="KW-1185">Reference proteome</keyword>
<feature type="signal peptide" evidence="1">
    <location>
        <begin position="1"/>
        <end position="28"/>
    </location>
</feature>
<protein>
    <submittedName>
        <fullName evidence="2">Uncharacterized protein</fullName>
    </submittedName>
</protein>
<gene>
    <name evidence="2" type="ORF">AXF42_Ash005549</name>
</gene>
<evidence type="ECO:0000313" key="2">
    <source>
        <dbReference type="EMBL" id="PKA63654.1"/>
    </source>
</evidence>
<sequence>MLTAAFCRTAGGQFLMLELLKLMQLVDAGKQGAGEQGSTCIPDCLKGPLTSSPGTEFTSTQAIKCAATPRTAG</sequence>
<evidence type="ECO:0000313" key="3">
    <source>
        <dbReference type="Proteomes" id="UP000236161"/>
    </source>
</evidence>
<keyword evidence="1" id="KW-0732">Signal</keyword>